<dbReference type="Proteomes" id="UP000005522">
    <property type="component" value="Chromosome"/>
</dbReference>
<reference evidence="9 10" key="1">
    <citation type="journal article" date="2009" name="J. Bacteriol.">
        <title>Draft genome sequence of the extremely acidophilic bacterium Acidithiobacillus caldus ATCC 51756 reveals metabolic versatility in the genus Acidithiobacillus.</title>
        <authorList>
            <person name="Valdes J."/>
            <person name="Quatrini R."/>
            <person name="Hallberg K."/>
            <person name="Dopson M."/>
            <person name="Valenzuela P.D."/>
            <person name="Holmes D.S."/>
        </authorList>
    </citation>
    <scope>NUCLEOTIDE SEQUENCE [LARGE SCALE GENOMIC DNA]</scope>
    <source>
        <strain evidence="10">ATCC 51756 / DSM 8584 / KU</strain>
    </source>
</reference>
<dbReference type="PROSITE" id="PS00629">
    <property type="entry name" value="IMP_1"/>
    <property type="match status" value="1"/>
</dbReference>
<dbReference type="GeneID" id="92930840"/>
<dbReference type="GO" id="GO:0006020">
    <property type="term" value="P:inositol metabolic process"/>
    <property type="evidence" value="ECO:0007669"/>
    <property type="project" value="TreeGrafter"/>
</dbReference>
<feature type="binding site" evidence="7">
    <location>
        <position position="83"/>
    </location>
    <ligand>
        <name>Mg(2+)</name>
        <dbReference type="ChEBI" id="CHEBI:18420"/>
        <label>1</label>
        <note>catalytic</note>
    </ligand>
</feature>
<gene>
    <name evidence="9" type="ORF">Acaty_c0806</name>
</gene>
<dbReference type="InterPro" id="IPR020550">
    <property type="entry name" value="Inositol_monophosphatase_CS"/>
</dbReference>
<dbReference type="InterPro" id="IPR000760">
    <property type="entry name" value="Inositol_monophosphatase-like"/>
</dbReference>
<dbReference type="EMBL" id="CP005986">
    <property type="protein sequence ID" value="AIA54683.1"/>
    <property type="molecule type" value="Genomic_DNA"/>
</dbReference>
<dbReference type="PANTHER" id="PTHR20854:SF4">
    <property type="entry name" value="INOSITOL-1-MONOPHOSPHATASE-RELATED"/>
    <property type="match status" value="1"/>
</dbReference>
<sequence length="267" mass="29579">MQHPILVTAVRAARKAGDIINRAIDRVNELQVSSKGHNDFVTEIDQRCEAVIVETIQRAYPDHGILGEEGSRIANRDYEWIIDPLDGTTNFIHAVPTLCVSIGVRHFDRLEHAVIFDPLRNELFTASRGSGAHLNDRRMRVSAVRDLDPSLIATGFPFRDFSYLDDYLAIFKDLMQHTAGLRRAGSAALDLAYVAAGRYDGFFEFNLKPWDMAAGALLVQEAGGVATDFHGEQSYLESGNIVAGNIKIHAQLLGTIQKHLDRSRAPA</sequence>
<dbReference type="HOGENOM" id="CLU_044118_0_4_6"/>
<evidence type="ECO:0000256" key="2">
    <source>
        <dbReference type="ARBA" id="ARBA00001946"/>
    </source>
</evidence>
<dbReference type="GO" id="GO:0007165">
    <property type="term" value="P:signal transduction"/>
    <property type="evidence" value="ECO:0007669"/>
    <property type="project" value="TreeGrafter"/>
</dbReference>
<evidence type="ECO:0000313" key="10">
    <source>
        <dbReference type="Proteomes" id="UP000005522"/>
    </source>
</evidence>
<name>A0A059ZT79_ACICK</name>
<comment type="cofactor">
    <cofactor evidence="2 7 8">
        <name>Mg(2+)</name>
        <dbReference type="ChEBI" id="CHEBI:18420"/>
    </cofactor>
</comment>
<keyword evidence="6 7" id="KW-0460">Magnesium</keyword>
<protein>
    <recommendedName>
        <fullName evidence="8">Inositol-1-monophosphatase</fullName>
        <ecNumber evidence="8">3.1.3.25</ecNumber>
    </recommendedName>
</protein>
<dbReference type="eggNOG" id="COG0483">
    <property type="taxonomic scope" value="Bacteria"/>
</dbReference>
<dbReference type="GO" id="GO:0046872">
    <property type="term" value="F:metal ion binding"/>
    <property type="evidence" value="ECO:0007669"/>
    <property type="project" value="UniProtKB-KW"/>
</dbReference>
<dbReference type="SUPFAM" id="SSF56655">
    <property type="entry name" value="Carbohydrate phosphatase"/>
    <property type="match status" value="1"/>
</dbReference>
<dbReference type="PROSITE" id="PS00630">
    <property type="entry name" value="IMP_2"/>
    <property type="match status" value="1"/>
</dbReference>
<comment type="similarity">
    <text evidence="3 8">Belongs to the inositol monophosphatase superfamily.</text>
</comment>
<feature type="binding site" evidence="7">
    <location>
        <position position="68"/>
    </location>
    <ligand>
        <name>Mg(2+)</name>
        <dbReference type="ChEBI" id="CHEBI:18420"/>
        <label>1</label>
        <note>catalytic</note>
    </ligand>
</feature>
<dbReference type="FunFam" id="3.40.190.80:FF:000002">
    <property type="entry name" value="Inositol-1-monophosphatase"/>
    <property type="match status" value="1"/>
</dbReference>
<feature type="binding site" evidence="7">
    <location>
        <position position="85"/>
    </location>
    <ligand>
        <name>Mg(2+)</name>
        <dbReference type="ChEBI" id="CHEBI:18420"/>
        <label>1</label>
        <note>catalytic</note>
    </ligand>
</feature>
<evidence type="ECO:0000256" key="5">
    <source>
        <dbReference type="ARBA" id="ARBA00022801"/>
    </source>
</evidence>
<dbReference type="InterPro" id="IPR033942">
    <property type="entry name" value="IMPase"/>
</dbReference>
<dbReference type="Gene3D" id="3.30.540.10">
    <property type="entry name" value="Fructose-1,6-Bisphosphatase, subunit A, domain 1"/>
    <property type="match status" value="1"/>
</dbReference>
<keyword evidence="4 7" id="KW-0479">Metal-binding</keyword>
<dbReference type="CDD" id="cd01639">
    <property type="entry name" value="IMPase"/>
    <property type="match status" value="1"/>
</dbReference>
<dbReference type="InterPro" id="IPR022337">
    <property type="entry name" value="Inositol_monophosphatase_SuhB"/>
</dbReference>
<dbReference type="AlphaFoldDB" id="A0A059ZT79"/>
<comment type="catalytic activity">
    <reaction evidence="1 8">
        <text>a myo-inositol phosphate + H2O = myo-inositol + phosphate</text>
        <dbReference type="Rhea" id="RHEA:24056"/>
        <dbReference type="ChEBI" id="CHEBI:15377"/>
        <dbReference type="ChEBI" id="CHEBI:17268"/>
        <dbReference type="ChEBI" id="CHEBI:43474"/>
        <dbReference type="ChEBI" id="CHEBI:84139"/>
        <dbReference type="EC" id="3.1.3.25"/>
    </reaction>
</comment>
<evidence type="ECO:0000256" key="3">
    <source>
        <dbReference type="ARBA" id="ARBA00009759"/>
    </source>
</evidence>
<dbReference type="KEGG" id="acz:Acaty_c0806"/>
<evidence type="ECO:0000256" key="8">
    <source>
        <dbReference type="RuleBase" id="RU364068"/>
    </source>
</evidence>
<keyword evidence="5 8" id="KW-0378">Hydrolase</keyword>
<evidence type="ECO:0000256" key="4">
    <source>
        <dbReference type="ARBA" id="ARBA00022723"/>
    </source>
</evidence>
<accession>A0A059ZT79</accession>
<feature type="binding site" evidence="7">
    <location>
        <position position="86"/>
    </location>
    <ligand>
        <name>Mg(2+)</name>
        <dbReference type="ChEBI" id="CHEBI:18420"/>
        <label>1</label>
        <note>catalytic</note>
    </ligand>
</feature>
<dbReference type="FunFam" id="3.30.540.10:FF:000003">
    <property type="entry name" value="Inositol-1-monophosphatase"/>
    <property type="match status" value="1"/>
</dbReference>
<evidence type="ECO:0000256" key="6">
    <source>
        <dbReference type="ARBA" id="ARBA00022842"/>
    </source>
</evidence>
<dbReference type="InterPro" id="IPR020583">
    <property type="entry name" value="Inositol_monoP_metal-BS"/>
</dbReference>
<dbReference type="GO" id="GO:0008934">
    <property type="term" value="F:inositol monophosphate 1-phosphatase activity"/>
    <property type="evidence" value="ECO:0007669"/>
    <property type="project" value="InterPro"/>
</dbReference>
<organism evidence="9 10">
    <name type="scientific">Acidithiobacillus caldus (strain ATCC 51756 / DSM 8584 / KU)</name>
    <dbReference type="NCBI Taxonomy" id="637389"/>
    <lineage>
        <taxon>Bacteria</taxon>
        <taxon>Pseudomonadati</taxon>
        <taxon>Pseudomonadota</taxon>
        <taxon>Acidithiobacillia</taxon>
        <taxon>Acidithiobacillales</taxon>
        <taxon>Acidithiobacillaceae</taxon>
        <taxon>Acidithiobacillus</taxon>
    </lineage>
</organism>
<evidence type="ECO:0000256" key="1">
    <source>
        <dbReference type="ARBA" id="ARBA00001033"/>
    </source>
</evidence>
<dbReference type="PANTHER" id="PTHR20854">
    <property type="entry name" value="INOSITOL MONOPHOSPHATASE"/>
    <property type="match status" value="1"/>
</dbReference>
<dbReference type="Gene3D" id="3.40.190.80">
    <property type="match status" value="1"/>
</dbReference>
<evidence type="ECO:0000313" key="9">
    <source>
        <dbReference type="EMBL" id="AIA54683.1"/>
    </source>
</evidence>
<evidence type="ECO:0000256" key="7">
    <source>
        <dbReference type="PIRSR" id="PIRSR600760-2"/>
    </source>
</evidence>
<proteinExistence type="inferred from homology"/>
<dbReference type="PRINTS" id="PR01959">
    <property type="entry name" value="SBIMPHPHTASE"/>
</dbReference>
<dbReference type="RefSeq" id="WP_004871045.1">
    <property type="nucleotide sequence ID" value="NZ_CP005986.1"/>
</dbReference>
<dbReference type="Pfam" id="PF00459">
    <property type="entry name" value="Inositol_P"/>
    <property type="match status" value="1"/>
</dbReference>
<dbReference type="PRINTS" id="PR00377">
    <property type="entry name" value="IMPHPHTASES"/>
</dbReference>
<dbReference type="EC" id="3.1.3.25" evidence="8"/>
<feature type="binding site" evidence="7">
    <location>
        <position position="211"/>
    </location>
    <ligand>
        <name>Mg(2+)</name>
        <dbReference type="ChEBI" id="CHEBI:18420"/>
        <label>1</label>
        <note>catalytic</note>
    </ligand>
</feature>
<dbReference type="GO" id="GO:0046854">
    <property type="term" value="P:phosphatidylinositol phosphate biosynthetic process"/>
    <property type="evidence" value="ECO:0007669"/>
    <property type="project" value="InterPro"/>
</dbReference>